<sequence length="180" mass="20889">MINMILRFIRTRILRRQGVRSPFVLFLLLLLWSVLISWQLAEAIEPPAITTVDPVPETLQLGQELYLNTCASCHIAPPPAIFPTETWRDIIQDTNHYGIQIPPLVDPGRLVIWNYLRIFSRLQTPDTAIPYRIRDSNYFKALHPRVELPDSLTLRTCIQCHPGAEQYNFRSLTPEWENAE</sequence>
<organism evidence="1 2">
    <name type="scientific">Phormidium pseudopriestleyi FRX01</name>
    <dbReference type="NCBI Taxonomy" id="1759528"/>
    <lineage>
        <taxon>Bacteria</taxon>
        <taxon>Bacillati</taxon>
        <taxon>Cyanobacteriota</taxon>
        <taxon>Cyanophyceae</taxon>
        <taxon>Oscillatoriophycideae</taxon>
        <taxon>Oscillatoriales</taxon>
        <taxon>Oscillatoriaceae</taxon>
        <taxon>Phormidium</taxon>
    </lineage>
</organism>
<gene>
    <name evidence="1" type="ORF">J0895_13270</name>
</gene>
<keyword evidence="2" id="KW-1185">Reference proteome</keyword>
<comment type="caution">
    <text evidence="1">The sequence shown here is derived from an EMBL/GenBank/DDBJ whole genome shotgun (WGS) entry which is preliminary data.</text>
</comment>
<dbReference type="EMBL" id="JAFLQW010000354">
    <property type="protein sequence ID" value="MBO0350065.1"/>
    <property type="molecule type" value="Genomic_DNA"/>
</dbReference>
<dbReference type="Pfam" id="PF09626">
    <property type="entry name" value="DHC"/>
    <property type="match status" value="1"/>
</dbReference>
<evidence type="ECO:0000313" key="1">
    <source>
        <dbReference type="EMBL" id="MBO0350065.1"/>
    </source>
</evidence>
<evidence type="ECO:0000313" key="2">
    <source>
        <dbReference type="Proteomes" id="UP000664844"/>
    </source>
</evidence>
<dbReference type="RefSeq" id="WP_207088563.1">
    <property type="nucleotide sequence ID" value="NZ_JAFLQW010000354.1"/>
</dbReference>
<dbReference type="InterPro" id="IPR018588">
    <property type="entry name" value="Dihaem_cytochrome-c"/>
</dbReference>
<protein>
    <submittedName>
        <fullName evidence="1">Diheme cytochrome C</fullName>
    </submittedName>
</protein>
<reference evidence="1 2" key="1">
    <citation type="submission" date="2021-03" db="EMBL/GenBank/DDBJ databases">
        <title>Metabolic Capacity of the Antarctic Cyanobacterium Phormidium pseudopriestleyi that Sustains Oxygenic Photosynthesis in the Presence of Hydrogen Sulfide.</title>
        <authorList>
            <person name="Lumian J.E."/>
            <person name="Jungblut A.D."/>
            <person name="Dillon M.L."/>
            <person name="Hawes I."/>
            <person name="Doran P.T."/>
            <person name="Mackey T.J."/>
            <person name="Dick G.J."/>
            <person name="Grettenberger C.L."/>
            <person name="Sumner D.Y."/>
        </authorList>
    </citation>
    <scope>NUCLEOTIDE SEQUENCE [LARGE SCALE GENOMIC DNA]</scope>
    <source>
        <strain evidence="1 2">FRX01</strain>
    </source>
</reference>
<name>A0ABS3FSH0_9CYAN</name>
<dbReference type="Proteomes" id="UP000664844">
    <property type="component" value="Unassembled WGS sequence"/>
</dbReference>
<dbReference type="InterPro" id="IPR036909">
    <property type="entry name" value="Cyt_c-like_dom_sf"/>
</dbReference>
<proteinExistence type="predicted"/>
<accession>A0ABS3FSH0</accession>
<dbReference type="SUPFAM" id="SSF46626">
    <property type="entry name" value="Cytochrome c"/>
    <property type="match status" value="1"/>
</dbReference>